<feature type="region of interest" description="Disordered" evidence="1">
    <location>
        <begin position="85"/>
        <end position="106"/>
    </location>
</feature>
<proteinExistence type="evidence at transcript level"/>
<gene>
    <name evidence="3" type="primary">E330020D12Rik</name>
    <name evidence="3" type="synonym">EG626058</name>
</gene>
<reference evidence="2" key="1">
    <citation type="journal article" date="1999" name="Methods Enzymol.">
        <title>High-efficiency full-length cDNA cloning.</title>
        <authorList>
            <person name="Carninci P."/>
            <person name="Hayashizaki Y."/>
        </authorList>
    </citation>
    <scope>NUCLEOTIDE SEQUENCE</scope>
    <source>
        <strain evidence="2">NOD</strain>
    </source>
</reference>
<protein>
    <submittedName>
        <fullName evidence="2">Uncharacterized protein</fullName>
    </submittedName>
</protein>
<evidence type="ECO:0000256" key="1">
    <source>
        <dbReference type="SAM" id="MobiDB-lite"/>
    </source>
</evidence>
<dbReference type="MGI" id="MGI:3761270">
    <property type="gene designation" value="E330020D12Rik"/>
</dbReference>
<reference evidence="2" key="4">
    <citation type="journal article" date="2001" name="Nature">
        <title>Functional annotation of a full-length mouse cDNA collection.</title>
        <authorList>
            <consortium name="The RIKEN Genome Exploration Research Group Phase II Team and the FANTOM Consortium"/>
        </authorList>
    </citation>
    <scope>NUCLEOTIDE SEQUENCE</scope>
    <source>
        <strain evidence="2">NOD</strain>
    </source>
</reference>
<reference evidence="2" key="3">
    <citation type="journal article" date="2000" name="Genome Res.">
        <title>RIKEN integrated sequence analysis (RISA) system--384-format sequencing pipeline with 384 multicapillary sequencer.</title>
        <authorList>
            <person name="Shibata K."/>
            <person name="Itoh M."/>
            <person name="Aizawa K."/>
            <person name="Nagaoka S."/>
            <person name="Sasaki N."/>
            <person name="Carninci P."/>
            <person name="Konno H."/>
            <person name="Akiyama J."/>
            <person name="Nishi K."/>
            <person name="Kitsunai T."/>
            <person name="Tashiro H."/>
            <person name="Itoh M."/>
            <person name="Sumi N."/>
            <person name="Ishii Y."/>
            <person name="Nakamura S."/>
            <person name="Hazama M."/>
            <person name="Nishine T."/>
            <person name="Harada A."/>
            <person name="Yamamoto R."/>
            <person name="Matsumoto H."/>
            <person name="Sakaguchi S."/>
            <person name="Ikegami T."/>
            <person name="Kashiwagi K."/>
            <person name="Fujiwake S."/>
            <person name="Inoue K."/>
            <person name="Togawa Y."/>
            <person name="Izawa M."/>
            <person name="Ohara E."/>
            <person name="Watahiki M."/>
            <person name="Yoneda Y."/>
            <person name="Ishikawa T."/>
            <person name="Ozawa K."/>
            <person name="Tanaka T."/>
            <person name="Matsuura S."/>
            <person name="Kawai J."/>
            <person name="Okazaki Y."/>
            <person name="Muramatsu M."/>
            <person name="Inoue Y."/>
            <person name="Kira A."/>
            <person name="Hayashizaki Y."/>
        </authorList>
    </citation>
    <scope>NUCLEOTIDE SEQUENCE</scope>
    <source>
        <strain evidence="2">NOD</strain>
    </source>
</reference>
<reference evidence="2" key="6">
    <citation type="submission" date="2004-03" db="EMBL/GenBank/DDBJ databases">
        <authorList>
            <person name="Arakawa T."/>
            <person name="Carninci P."/>
            <person name="Fukuda S."/>
            <person name="Hashizume W."/>
            <person name="Hayashida K."/>
            <person name="Hori F."/>
            <person name="Iida J."/>
            <person name="Imamura K."/>
            <person name="Imotani K."/>
            <person name="Itoh M."/>
            <person name="Kanagawa S."/>
            <person name="Kawai J."/>
            <person name="Kojima M."/>
            <person name="Konno H."/>
            <person name="Murata M."/>
            <person name="Nakamura M."/>
            <person name="Ninomiya N."/>
            <person name="Nishiyori H."/>
            <person name="Nomura K."/>
            <person name="Ohno M."/>
            <person name="Sakazume N."/>
            <person name="Sano H."/>
            <person name="Sasaki D."/>
            <person name="Shibata K."/>
            <person name="Shiraki T."/>
            <person name="Tagami M."/>
            <person name="Tagami Y."/>
            <person name="Waki K."/>
            <person name="Watahiki A."/>
            <person name="Muramatsu M."/>
            <person name="Hayashizaki Y."/>
        </authorList>
    </citation>
    <scope>NUCLEOTIDE SEQUENCE</scope>
    <source>
        <strain evidence="2">NOD</strain>
    </source>
</reference>
<evidence type="ECO:0000313" key="3">
    <source>
        <dbReference type="MGI" id="MGI:3761270"/>
    </source>
</evidence>
<dbReference type="AGR" id="MGI:3761270"/>
<reference evidence="2" key="8">
    <citation type="journal article" date="2005" name="Science">
        <title>Antisense Transcription in the Mammalian Transcriptome.</title>
        <authorList>
            <consortium name="RIKEN Genome Exploration Research Group and Genome Science Group (Genome Network Project Core Group) and the FANTOM Consortium"/>
        </authorList>
    </citation>
    <scope>NUCLEOTIDE SEQUENCE</scope>
    <source>
        <strain evidence="2">NOD</strain>
    </source>
</reference>
<dbReference type="EMBL" id="AK154515">
    <property type="protein sequence ID" value="BAE32644.1"/>
    <property type="molecule type" value="mRNA"/>
</dbReference>
<evidence type="ECO:0000313" key="2">
    <source>
        <dbReference type="EMBL" id="BAE32644.1"/>
    </source>
</evidence>
<dbReference type="AlphaFoldDB" id="Q3U3Z1"/>
<accession>Q3U3Z1</accession>
<name>Q3U3Z1_MOUSE</name>
<organism evidence="2">
    <name type="scientific">Mus musculus</name>
    <name type="common">Mouse</name>
    <dbReference type="NCBI Taxonomy" id="10090"/>
    <lineage>
        <taxon>Eukaryota</taxon>
        <taxon>Metazoa</taxon>
        <taxon>Chordata</taxon>
        <taxon>Craniata</taxon>
        <taxon>Vertebrata</taxon>
        <taxon>Euteleostomi</taxon>
        <taxon>Mammalia</taxon>
        <taxon>Eutheria</taxon>
        <taxon>Euarchontoglires</taxon>
        <taxon>Glires</taxon>
        <taxon>Rodentia</taxon>
        <taxon>Myomorpha</taxon>
        <taxon>Muroidea</taxon>
        <taxon>Muridae</taxon>
        <taxon>Murinae</taxon>
        <taxon>Mus</taxon>
        <taxon>Mus</taxon>
    </lineage>
</organism>
<reference evidence="2" key="2">
    <citation type="journal article" date="2000" name="Genome Res.">
        <title>Normalization and subtraction of cap-trapper-selected cDNAs to prepare full-length cDNA libraries for rapid discovery of new genes.</title>
        <authorList>
            <person name="Carninci P."/>
            <person name="Shibata Y."/>
            <person name="Hayatsu N."/>
            <person name="Sugahara Y."/>
            <person name="Shibata K."/>
            <person name="Itoh M."/>
            <person name="Konno H."/>
            <person name="Okazaki Y."/>
            <person name="Muramatsu M."/>
            <person name="Hayashizaki Y."/>
        </authorList>
    </citation>
    <scope>NUCLEOTIDE SEQUENCE</scope>
    <source>
        <strain evidence="2">NOD</strain>
    </source>
</reference>
<sequence>MVTPVLQTGSCYVVQLCTLDLPLVFHVLGSKVGATSGGPYGARGQRPCGFRTLQLRNGGTGTRKSNLGTRAIDMKAAYNFYPVLPHPPTEDETMDPVAGNAPASEN</sequence>
<reference evidence="2" key="5">
    <citation type="journal article" date="2002" name="Nature">
        <title>Analysis of the mouse transcriptome based on functional annotation of 60,770 full-length cDNAs.</title>
        <authorList>
            <consortium name="The FANTOM Consortium and the RIKEN Genome Exploration Research Group Phase I and II Team"/>
        </authorList>
    </citation>
    <scope>NUCLEOTIDE SEQUENCE</scope>
    <source>
        <strain evidence="2">NOD</strain>
    </source>
</reference>
<reference evidence="2" key="7">
    <citation type="journal article" date="2005" name="Science">
        <title>The Transcriptional Landscape of the Mammalian Genome.</title>
        <authorList>
            <consortium name="The FANTOM Consortium"/>
            <consortium name="Riken Genome Exploration Research Group and Genome Science Group (Genome Network Project Core Group)"/>
        </authorList>
    </citation>
    <scope>NUCLEOTIDE SEQUENCE</scope>
    <source>
        <strain evidence="2">NOD</strain>
    </source>
</reference>